<feature type="domain" description="Recombinase" evidence="3">
    <location>
        <begin position="168"/>
        <end position="289"/>
    </location>
</feature>
<dbReference type="GO" id="GO:0000150">
    <property type="term" value="F:DNA strand exchange activity"/>
    <property type="evidence" value="ECO:0007669"/>
    <property type="project" value="InterPro"/>
</dbReference>
<dbReference type="InterPro" id="IPR011109">
    <property type="entry name" value="DNA_bind_recombinase_dom"/>
</dbReference>
<comment type="caution">
    <text evidence="4">The sequence shown here is derived from an EMBL/GenBank/DDBJ whole genome shotgun (WGS) entry which is preliminary data.</text>
</comment>
<dbReference type="Gene3D" id="3.40.50.1390">
    <property type="entry name" value="Resolvase, N-terminal catalytic domain"/>
    <property type="match status" value="1"/>
</dbReference>
<accession>A0A3M7TU26</accession>
<organism evidence="4 5">
    <name type="scientific">Alteribacter keqinensis</name>
    <dbReference type="NCBI Taxonomy" id="2483800"/>
    <lineage>
        <taxon>Bacteria</taxon>
        <taxon>Bacillati</taxon>
        <taxon>Bacillota</taxon>
        <taxon>Bacilli</taxon>
        <taxon>Bacillales</taxon>
        <taxon>Bacillaceae</taxon>
        <taxon>Alteribacter</taxon>
    </lineage>
</organism>
<dbReference type="InterPro" id="IPR038109">
    <property type="entry name" value="DNA_bind_recomb_sf"/>
</dbReference>
<dbReference type="GO" id="GO:0003677">
    <property type="term" value="F:DNA binding"/>
    <property type="evidence" value="ECO:0007669"/>
    <property type="project" value="UniProtKB-KW"/>
</dbReference>
<dbReference type="SUPFAM" id="SSF53041">
    <property type="entry name" value="Resolvase-like"/>
    <property type="match status" value="1"/>
</dbReference>
<protein>
    <submittedName>
        <fullName evidence="4">Recombinase family protein</fullName>
    </submittedName>
</protein>
<keyword evidence="5" id="KW-1185">Reference proteome</keyword>
<dbReference type="CDD" id="cd00338">
    <property type="entry name" value="Ser_Recombinase"/>
    <property type="match status" value="1"/>
</dbReference>
<dbReference type="AlphaFoldDB" id="A0A3M7TU26"/>
<dbReference type="OrthoDB" id="65783at2"/>
<name>A0A3M7TU26_9BACI</name>
<gene>
    <name evidence="4" type="ORF">EBO34_02205</name>
</gene>
<dbReference type="PANTHER" id="PTHR30461">
    <property type="entry name" value="DNA-INVERTASE FROM LAMBDOID PROPHAGE"/>
    <property type="match status" value="1"/>
</dbReference>
<dbReference type="Pfam" id="PF00239">
    <property type="entry name" value="Resolvase"/>
    <property type="match status" value="1"/>
</dbReference>
<proteinExistence type="predicted"/>
<sequence length="508" mass="59594">MILEQELLQKLTGKRGVFYGRHSTDKQDIAWQIQLVDNFFEEVLHSKPIAYYSDEAVSARKTKYKDRAKLQHLIKDSSRGVFDFVVISSYDRIARNPIDHLKLREALTEKGIPVIIATTRTEYGKEDFLTRLLFDGISKYEADQTAQRTSDNINTLVFQGKWKGGRTPFGYVYHRASNTLKPDPIRREKVKEIFSMYEKGLGFKEIANVLNDEEKLAKPSWYKEKVKGIITNPIYAGVLTLYRREGNSGYRIRDRSEWVEHEAKCITSPIISKQQWENCWKIYSEKTKIYGKKKENQAAGGTTKLDTPFFLKKILYCTCGKMMRWRNYTNQKKVYQAYICDDCDYRVPCDLLHKKFEQEWNYRVTDSLLQLMNGKRKKLAEKELLILEESIKDCDVMKLDLKNEQNNFIDRKKALLRNSGDSDEAFVYALDLLIKDREKRISEINDQKDLLEIKKSKVSEFLEASPVNISLNFNDFSPRDKNELIRHYVLSCKVSRERDLEITFVNLE</sequence>
<evidence type="ECO:0000259" key="3">
    <source>
        <dbReference type="PROSITE" id="PS51737"/>
    </source>
</evidence>
<keyword evidence="2" id="KW-0233">DNA recombination</keyword>
<evidence type="ECO:0000256" key="1">
    <source>
        <dbReference type="ARBA" id="ARBA00023125"/>
    </source>
</evidence>
<dbReference type="Proteomes" id="UP000278746">
    <property type="component" value="Unassembled WGS sequence"/>
</dbReference>
<dbReference type="EMBL" id="RHIB01000001">
    <property type="protein sequence ID" value="RNA68799.1"/>
    <property type="molecule type" value="Genomic_DNA"/>
</dbReference>
<dbReference type="Gene3D" id="3.90.1750.20">
    <property type="entry name" value="Putative Large Serine Recombinase, Chain B, Domain 2"/>
    <property type="match status" value="1"/>
</dbReference>
<reference evidence="4 5" key="1">
    <citation type="submission" date="2018-10" db="EMBL/GenBank/DDBJ databases">
        <title>Bacillus Keqinensis sp. nov., a moderately halophilic bacterium isolated from a saline-alkaline lake.</title>
        <authorList>
            <person name="Wang H."/>
        </authorList>
    </citation>
    <scope>NUCLEOTIDE SEQUENCE [LARGE SCALE GENOMIC DNA]</scope>
    <source>
        <strain evidence="4 5">KQ-3</strain>
    </source>
</reference>
<dbReference type="InterPro" id="IPR050639">
    <property type="entry name" value="SSR_resolvase"/>
</dbReference>
<evidence type="ECO:0000313" key="5">
    <source>
        <dbReference type="Proteomes" id="UP000278746"/>
    </source>
</evidence>
<dbReference type="InterPro" id="IPR006119">
    <property type="entry name" value="Resolv_N"/>
</dbReference>
<keyword evidence="1" id="KW-0238">DNA-binding</keyword>
<dbReference type="SMART" id="SM00857">
    <property type="entry name" value="Resolvase"/>
    <property type="match status" value="1"/>
</dbReference>
<evidence type="ECO:0000313" key="4">
    <source>
        <dbReference type="EMBL" id="RNA68799.1"/>
    </source>
</evidence>
<dbReference type="InterPro" id="IPR036162">
    <property type="entry name" value="Resolvase-like_N_sf"/>
</dbReference>
<dbReference type="PROSITE" id="PS51737">
    <property type="entry name" value="RECOMBINASE_DNA_BIND"/>
    <property type="match status" value="1"/>
</dbReference>
<dbReference type="PANTHER" id="PTHR30461:SF2">
    <property type="entry name" value="SERINE RECOMBINASE PINE-RELATED"/>
    <property type="match status" value="1"/>
</dbReference>
<dbReference type="Pfam" id="PF07508">
    <property type="entry name" value="Recombinase"/>
    <property type="match status" value="1"/>
</dbReference>
<evidence type="ECO:0000256" key="2">
    <source>
        <dbReference type="ARBA" id="ARBA00023172"/>
    </source>
</evidence>